<reference evidence="1" key="1">
    <citation type="submission" date="2018-02" db="EMBL/GenBank/DDBJ databases">
        <title>Rhizophora mucronata_Transcriptome.</title>
        <authorList>
            <person name="Meera S.P."/>
            <person name="Sreeshan A."/>
            <person name="Augustine A."/>
        </authorList>
    </citation>
    <scope>NUCLEOTIDE SEQUENCE</scope>
    <source>
        <tissue evidence="1">Leaf</tissue>
    </source>
</reference>
<organism evidence="1">
    <name type="scientific">Rhizophora mucronata</name>
    <name type="common">Asiatic mangrove</name>
    <dbReference type="NCBI Taxonomy" id="61149"/>
    <lineage>
        <taxon>Eukaryota</taxon>
        <taxon>Viridiplantae</taxon>
        <taxon>Streptophyta</taxon>
        <taxon>Embryophyta</taxon>
        <taxon>Tracheophyta</taxon>
        <taxon>Spermatophyta</taxon>
        <taxon>Magnoliopsida</taxon>
        <taxon>eudicotyledons</taxon>
        <taxon>Gunneridae</taxon>
        <taxon>Pentapetalae</taxon>
        <taxon>rosids</taxon>
        <taxon>fabids</taxon>
        <taxon>Malpighiales</taxon>
        <taxon>Rhizophoraceae</taxon>
        <taxon>Rhizophora</taxon>
    </lineage>
</organism>
<dbReference type="AlphaFoldDB" id="A0A2P2M4P4"/>
<sequence length="67" mass="7446">MNFNQLSKSAGVVIPRCFCISKCFKDKVGLQNLTLHSTSTTSKCSQVLHCMFSCLCLASPTFPTYDY</sequence>
<proteinExistence type="predicted"/>
<protein>
    <submittedName>
        <fullName evidence="1">Myosin vIII</fullName>
    </submittedName>
</protein>
<name>A0A2P2M4P4_RHIMU</name>
<dbReference type="EMBL" id="GGEC01044689">
    <property type="protein sequence ID" value="MBX25173.1"/>
    <property type="molecule type" value="Transcribed_RNA"/>
</dbReference>
<evidence type="ECO:0000313" key="1">
    <source>
        <dbReference type="EMBL" id="MBX25173.1"/>
    </source>
</evidence>
<accession>A0A2P2M4P4</accession>